<gene>
    <name evidence="2" type="ORF">SYNPS1DRAFT_26634</name>
</gene>
<dbReference type="Proteomes" id="UP000278143">
    <property type="component" value="Unassembled WGS sequence"/>
</dbReference>
<feature type="chain" id="PRO_5020576574" evidence="1">
    <location>
        <begin position="28"/>
        <end position="406"/>
    </location>
</feature>
<dbReference type="AlphaFoldDB" id="A0A4P9Z546"/>
<name>A0A4P9Z546_9FUNG</name>
<dbReference type="EMBL" id="KZ989160">
    <property type="protein sequence ID" value="RKP27734.1"/>
    <property type="molecule type" value="Genomic_DNA"/>
</dbReference>
<proteinExistence type="predicted"/>
<reference evidence="3" key="1">
    <citation type="journal article" date="2018" name="Nat. Microbiol.">
        <title>Leveraging single-cell genomics to expand the fungal tree of life.</title>
        <authorList>
            <person name="Ahrendt S.R."/>
            <person name="Quandt C.A."/>
            <person name="Ciobanu D."/>
            <person name="Clum A."/>
            <person name="Salamov A."/>
            <person name="Andreopoulos B."/>
            <person name="Cheng J.F."/>
            <person name="Woyke T."/>
            <person name="Pelin A."/>
            <person name="Henrissat B."/>
            <person name="Reynolds N.K."/>
            <person name="Benny G.L."/>
            <person name="Smith M.E."/>
            <person name="James T.Y."/>
            <person name="Grigoriev I.V."/>
        </authorList>
    </citation>
    <scope>NUCLEOTIDE SEQUENCE [LARGE SCALE GENOMIC DNA]</scope>
    <source>
        <strain evidence="3">Benny S71-1</strain>
    </source>
</reference>
<protein>
    <submittedName>
        <fullName evidence="2">Uncharacterized protein</fullName>
    </submittedName>
</protein>
<accession>A0A4P9Z546</accession>
<sequence length="406" mass="44737">MLPVSKLAMPIAAAFLALATLSHTAHGACIVRPLSPSPVLMCIDLHDHLKEKDALGIKDLKLKSTFKGYVATGTHPRAYTKCGSPSVNVGCGNKDTDNRFFKLVNGLYTAPAGSDLHNIRDIIPVVLQKEFEGHTCYVVCNHPGQRITMHGIVFPTLENSIPIILPKWRKDYVIIPAAGTLNVNEEEQITEITDNGSPFIFATNEGKYISVPDKITLTPGEKANVIRMATNDVISYHGKGINIAISKDAPDAIIKGSSVTIVKKLSTPYFIVDKKELLGIFEQIVEAIRVMGEHGWYLQHAVEEAYYNTATKRVTFPRVDQIMRVGLSDVKAKRSKKEVLATNINNDLFALLSALHAFTHYKVTLDNVNDLIATSGMKLSIEYRDLLVTVPARKEKAAPKRTNNQP</sequence>
<keyword evidence="3" id="KW-1185">Reference proteome</keyword>
<evidence type="ECO:0000313" key="2">
    <source>
        <dbReference type="EMBL" id="RKP27734.1"/>
    </source>
</evidence>
<feature type="signal peptide" evidence="1">
    <location>
        <begin position="1"/>
        <end position="27"/>
    </location>
</feature>
<keyword evidence="1" id="KW-0732">Signal</keyword>
<organism evidence="2 3">
    <name type="scientific">Syncephalis pseudoplumigaleata</name>
    <dbReference type="NCBI Taxonomy" id="1712513"/>
    <lineage>
        <taxon>Eukaryota</taxon>
        <taxon>Fungi</taxon>
        <taxon>Fungi incertae sedis</taxon>
        <taxon>Zoopagomycota</taxon>
        <taxon>Zoopagomycotina</taxon>
        <taxon>Zoopagomycetes</taxon>
        <taxon>Zoopagales</taxon>
        <taxon>Piptocephalidaceae</taxon>
        <taxon>Syncephalis</taxon>
    </lineage>
</organism>
<evidence type="ECO:0000256" key="1">
    <source>
        <dbReference type="SAM" id="SignalP"/>
    </source>
</evidence>
<evidence type="ECO:0000313" key="3">
    <source>
        <dbReference type="Proteomes" id="UP000278143"/>
    </source>
</evidence>